<evidence type="ECO:0000313" key="2">
    <source>
        <dbReference type="Proteomes" id="UP000765509"/>
    </source>
</evidence>
<dbReference type="AlphaFoldDB" id="A0A9Q3CE67"/>
<proteinExistence type="predicted"/>
<name>A0A9Q3CE67_9BASI</name>
<dbReference type="EMBL" id="AVOT02006764">
    <property type="protein sequence ID" value="MBW0482404.1"/>
    <property type="molecule type" value="Genomic_DNA"/>
</dbReference>
<comment type="caution">
    <text evidence="1">The sequence shown here is derived from an EMBL/GenBank/DDBJ whole genome shotgun (WGS) entry which is preliminary data.</text>
</comment>
<dbReference type="Proteomes" id="UP000765509">
    <property type="component" value="Unassembled WGS sequence"/>
</dbReference>
<reference evidence="1" key="1">
    <citation type="submission" date="2021-03" db="EMBL/GenBank/DDBJ databases">
        <title>Draft genome sequence of rust myrtle Austropuccinia psidii MF-1, a brazilian biotype.</title>
        <authorList>
            <person name="Quecine M.C."/>
            <person name="Pachon D.M.R."/>
            <person name="Bonatelli M.L."/>
            <person name="Correr F.H."/>
            <person name="Franceschini L.M."/>
            <person name="Leite T.F."/>
            <person name="Margarido G.R.A."/>
            <person name="Almeida C.A."/>
            <person name="Ferrarezi J.A."/>
            <person name="Labate C.A."/>
        </authorList>
    </citation>
    <scope>NUCLEOTIDE SEQUENCE</scope>
    <source>
        <strain evidence="1">MF-1</strain>
    </source>
</reference>
<keyword evidence="2" id="KW-1185">Reference proteome</keyword>
<protein>
    <submittedName>
        <fullName evidence="1">Uncharacterized protein</fullName>
    </submittedName>
</protein>
<sequence length="137" mass="16354">MEVQSNAANYKGVLKKFRPVNEAIPQDLNPPLERPELSRDPYKTPLSPHPLLFIETLKSNRRKNFNNKSWTIWMVIRRNKFIKKIILLRERAIEVCEEERGVLKHYYWKPYKIPVMTHEPLQKKPIPIPKSILPKFI</sequence>
<gene>
    <name evidence="1" type="ORF">O181_022119</name>
</gene>
<organism evidence="1 2">
    <name type="scientific">Austropuccinia psidii MF-1</name>
    <dbReference type="NCBI Taxonomy" id="1389203"/>
    <lineage>
        <taxon>Eukaryota</taxon>
        <taxon>Fungi</taxon>
        <taxon>Dikarya</taxon>
        <taxon>Basidiomycota</taxon>
        <taxon>Pucciniomycotina</taxon>
        <taxon>Pucciniomycetes</taxon>
        <taxon>Pucciniales</taxon>
        <taxon>Sphaerophragmiaceae</taxon>
        <taxon>Austropuccinia</taxon>
    </lineage>
</organism>
<accession>A0A9Q3CE67</accession>
<dbReference type="OrthoDB" id="2506989at2759"/>
<evidence type="ECO:0000313" key="1">
    <source>
        <dbReference type="EMBL" id="MBW0482404.1"/>
    </source>
</evidence>